<dbReference type="GO" id="GO:0004497">
    <property type="term" value="F:monooxygenase activity"/>
    <property type="evidence" value="ECO:0000318"/>
    <property type="project" value="GO_Central"/>
</dbReference>
<proteinExistence type="inferred from homology"/>
<dbReference type="SUPFAM" id="SSF51905">
    <property type="entry name" value="FAD/NAD(P)-binding domain"/>
    <property type="match status" value="2"/>
</dbReference>
<evidence type="ECO:0000256" key="5">
    <source>
        <dbReference type="ARBA" id="ARBA00022857"/>
    </source>
</evidence>
<dbReference type="EMBL" id="DS985244">
    <property type="protein sequence ID" value="EDV25656.1"/>
    <property type="molecule type" value="Genomic_DNA"/>
</dbReference>
<protein>
    <recommendedName>
        <fullName evidence="8">Flavin-containing monooxygenase</fullName>
        <ecNumber evidence="8">1.-.-.-</ecNumber>
    </recommendedName>
</protein>
<keyword evidence="10" id="KW-1185">Reference proteome</keyword>
<dbReference type="PANTHER" id="PTHR23023">
    <property type="entry name" value="DIMETHYLANILINE MONOOXYGENASE"/>
    <property type="match status" value="1"/>
</dbReference>
<evidence type="ECO:0000256" key="3">
    <source>
        <dbReference type="ARBA" id="ARBA00022630"/>
    </source>
</evidence>
<dbReference type="OMA" id="LYQHVVW"/>
<gene>
    <name evidence="9" type="ORF">TRIADDRAFT_24469</name>
</gene>
<dbReference type="PhylomeDB" id="B3RTM0"/>
<evidence type="ECO:0000256" key="4">
    <source>
        <dbReference type="ARBA" id="ARBA00022827"/>
    </source>
</evidence>
<accession>B3RTM0</accession>
<evidence type="ECO:0000313" key="9">
    <source>
        <dbReference type="EMBL" id="EDV25656.1"/>
    </source>
</evidence>
<dbReference type="AlphaFoldDB" id="B3RTM0"/>
<reference evidence="9 10" key="1">
    <citation type="journal article" date="2008" name="Nature">
        <title>The Trichoplax genome and the nature of placozoans.</title>
        <authorList>
            <person name="Srivastava M."/>
            <person name="Begovic E."/>
            <person name="Chapman J."/>
            <person name="Putnam N.H."/>
            <person name="Hellsten U."/>
            <person name="Kawashima T."/>
            <person name="Kuo A."/>
            <person name="Mitros T."/>
            <person name="Salamov A."/>
            <person name="Carpenter M.L."/>
            <person name="Signorovitch A.Y."/>
            <person name="Moreno M.A."/>
            <person name="Kamm K."/>
            <person name="Grimwood J."/>
            <person name="Schmutz J."/>
            <person name="Shapiro H."/>
            <person name="Grigoriev I.V."/>
            <person name="Buss L.W."/>
            <person name="Schierwater B."/>
            <person name="Dellaporta S.L."/>
            <person name="Rokhsar D.S."/>
        </authorList>
    </citation>
    <scope>NUCLEOTIDE SEQUENCE [LARGE SCALE GENOMIC DNA]</scope>
    <source>
        <strain evidence="9 10">Grell-BS-1999</strain>
    </source>
</reference>
<dbReference type="Gene3D" id="3.50.50.60">
    <property type="entry name" value="FAD/NAD(P)-binding domain"/>
    <property type="match status" value="2"/>
</dbReference>
<dbReference type="InParanoid" id="B3RTM0"/>
<evidence type="ECO:0000313" key="10">
    <source>
        <dbReference type="Proteomes" id="UP000009022"/>
    </source>
</evidence>
<keyword evidence="6 8" id="KW-0560">Oxidoreductase</keyword>
<dbReference type="OrthoDB" id="66881at2759"/>
<dbReference type="GO" id="GO:0050661">
    <property type="term" value="F:NADP binding"/>
    <property type="evidence" value="ECO:0007669"/>
    <property type="project" value="InterPro"/>
</dbReference>
<dbReference type="InterPro" id="IPR036188">
    <property type="entry name" value="FAD/NAD-bd_sf"/>
</dbReference>
<keyword evidence="4 8" id="KW-0274">FAD</keyword>
<dbReference type="Proteomes" id="UP000009022">
    <property type="component" value="Unassembled WGS sequence"/>
</dbReference>
<dbReference type="EC" id="1.-.-.-" evidence="8"/>
<dbReference type="CTD" id="6753399"/>
<evidence type="ECO:0000256" key="1">
    <source>
        <dbReference type="ARBA" id="ARBA00001974"/>
    </source>
</evidence>
<dbReference type="GO" id="GO:0050660">
    <property type="term" value="F:flavin adenine dinucleotide binding"/>
    <property type="evidence" value="ECO:0007669"/>
    <property type="project" value="InterPro"/>
</dbReference>
<evidence type="ECO:0000256" key="6">
    <source>
        <dbReference type="ARBA" id="ARBA00023002"/>
    </source>
</evidence>
<dbReference type="PIRSF" id="PIRSF000332">
    <property type="entry name" value="FMO"/>
    <property type="match status" value="1"/>
</dbReference>
<evidence type="ECO:0000256" key="8">
    <source>
        <dbReference type="RuleBase" id="RU361177"/>
    </source>
</evidence>
<dbReference type="InterPro" id="IPR050346">
    <property type="entry name" value="FMO-like"/>
</dbReference>
<keyword evidence="5" id="KW-0521">NADP</keyword>
<organism evidence="9 10">
    <name type="scientific">Trichoplax adhaerens</name>
    <name type="common">Trichoplax reptans</name>
    <dbReference type="NCBI Taxonomy" id="10228"/>
    <lineage>
        <taxon>Eukaryota</taxon>
        <taxon>Metazoa</taxon>
        <taxon>Placozoa</taxon>
        <taxon>Uniplacotomia</taxon>
        <taxon>Trichoplacea</taxon>
        <taxon>Trichoplacidae</taxon>
        <taxon>Trichoplax</taxon>
    </lineage>
</organism>
<keyword evidence="3 8" id="KW-0285">Flavoprotein</keyword>
<dbReference type="Pfam" id="PF00743">
    <property type="entry name" value="FMO-like"/>
    <property type="match status" value="2"/>
</dbReference>
<dbReference type="eggNOG" id="KOG1399">
    <property type="taxonomic scope" value="Eukaryota"/>
</dbReference>
<evidence type="ECO:0000256" key="7">
    <source>
        <dbReference type="ARBA" id="ARBA00023033"/>
    </source>
</evidence>
<comment type="cofactor">
    <cofactor evidence="1 8">
        <name>FAD</name>
        <dbReference type="ChEBI" id="CHEBI:57692"/>
    </cofactor>
</comment>
<dbReference type="FunFam" id="3.50.50.60:FF:000138">
    <property type="entry name" value="Flavin-containing monooxygenase"/>
    <property type="match status" value="1"/>
</dbReference>
<dbReference type="GeneID" id="6753399"/>
<sequence length="454" mass="51711">MKKIRVAVIGAGAAGLAALRQLSKYDVFQPVAYEIERQVGGTWIYKDLADDFDPTNINLLAGQSTTSSPPPPHCHSSMYQGLYTNIPKEIMAFPDLPFPQQLPSYPHHTDVLAYLRNYAHQFKLLQYIQFGTMVNSLSRQQIEDKSSWTLTYTDLDSKETTTTQFDAVIVCNGHYCKTSYPDIPDLDQFPGAVTHSHYYREPSIYKDKVVVLMGPGPSGTDIAIELIDTAKEIYLSCHKQPAANLPSKIVVKNTITKLHSNGFVQFEKDPQLVKADCVIFCTGYGYEFPFLTPSCNVTLENQQRRIRPLFMHIFHIDHPTLSFVGICAKIVPFGQFYLQASVVTSVLLNQTPLPSIDEMERDEENDYQDRLATGLQPRHAHFLGVRQWAYNDRLATFINVKNPMSKAIEKTYKYAMGWRQNNILEYRHQNYRIIDEDTFEHVNACKNSNQTSTN</sequence>
<dbReference type="InterPro" id="IPR000960">
    <property type="entry name" value="Flavin_mOase"/>
</dbReference>
<dbReference type="HOGENOM" id="CLU_006909_3_0_1"/>
<dbReference type="GO" id="GO:0004499">
    <property type="term" value="F:N,N-dimethylaniline monooxygenase activity"/>
    <property type="evidence" value="ECO:0007669"/>
    <property type="project" value="InterPro"/>
</dbReference>
<dbReference type="InterPro" id="IPR020946">
    <property type="entry name" value="Flavin_mOase-like"/>
</dbReference>
<keyword evidence="7 8" id="KW-0503">Monooxygenase</keyword>
<dbReference type="RefSeq" id="XP_002111689.1">
    <property type="nucleotide sequence ID" value="XM_002111653.1"/>
</dbReference>
<name>B3RTM0_TRIAD</name>
<dbReference type="KEGG" id="tad:TRIADDRAFT_24469"/>
<evidence type="ECO:0000256" key="2">
    <source>
        <dbReference type="ARBA" id="ARBA00009183"/>
    </source>
</evidence>
<comment type="similarity">
    <text evidence="2 8">Belongs to the FMO family.</text>
</comment>